<dbReference type="Proteomes" id="UP000281118">
    <property type="component" value="Unassembled WGS sequence"/>
</dbReference>
<comment type="subunit">
    <text evidence="2">The pili are polar flexible filaments of about 5.4 nanometers diameter and 2.5 micrometers average length; they consist of only a single polypeptide chain arranged in a helical configuration of five subunits per turn in the assembled pilus.</text>
</comment>
<dbReference type="OrthoDB" id="8592370at2"/>
<dbReference type="RefSeq" id="WP_126021043.1">
    <property type="nucleotide sequence ID" value="NZ_RXFT01000002.1"/>
</dbReference>
<name>A0A3S0Z827_9BURK</name>
<evidence type="ECO:0000256" key="3">
    <source>
        <dbReference type="ARBA" id="ARBA00022481"/>
    </source>
</evidence>
<dbReference type="InterPro" id="IPR045584">
    <property type="entry name" value="Pilin-like"/>
</dbReference>
<keyword evidence="4" id="KW-0812">Transmembrane</keyword>
<proteinExistence type="inferred from homology"/>
<reference evidence="5 6" key="1">
    <citation type="submission" date="2018-12" db="EMBL/GenBank/DDBJ databases">
        <title>The genome sequences of Variovorax guangxiensis DSM 27352.</title>
        <authorList>
            <person name="Gao J."/>
            <person name="Sun J."/>
        </authorList>
    </citation>
    <scope>NUCLEOTIDE SEQUENCE [LARGE SCALE GENOMIC DNA]</scope>
    <source>
        <strain evidence="5 6">DSM 27352</strain>
    </source>
</reference>
<dbReference type="EMBL" id="RXFT01000002">
    <property type="protein sequence ID" value="RUR66877.1"/>
    <property type="molecule type" value="Genomic_DNA"/>
</dbReference>
<dbReference type="Gene3D" id="3.30.700.10">
    <property type="entry name" value="Glycoprotein, Type 4 Pilin"/>
    <property type="match status" value="1"/>
</dbReference>
<dbReference type="GO" id="GO:0015627">
    <property type="term" value="C:type II protein secretion system complex"/>
    <property type="evidence" value="ECO:0007669"/>
    <property type="project" value="InterPro"/>
</dbReference>
<dbReference type="Pfam" id="PF07963">
    <property type="entry name" value="N_methyl"/>
    <property type="match status" value="1"/>
</dbReference>
<dbReference type="PANTHER" id="PTHR30093:SF34">
    <property type="entry name" value="PREPILIN PEPTIDASE-DEPENDENT PROTEIN D"/>
    <property type="match status" value="1"/>
</dbReference>
<dbReference type="NCBIfam" id="TIGR02532">
    <property type="entry name" value="IV_pilin_GFxxxE"/>
    <property type="match status" value="1"/>
</dbReference>
<dbReference type="InterPro" id="IPR001082">
    <property type="entry name" value="Pilin"/>
</dbReference>
<evidence type="ECO:0000313" key="6">
    <source>
        <dbReference type="Proteomes" id="UP000281118"/>
    </source>
</evidence>
<keyword evidence="4" id="KW-0472">Membrane</keyword>
<comment type="caution">
    <text evidence="5">The sequence shown here is derived from an EMBL/GenBank/DDBJ whole genome shotgun (WGS) entry which is preliminary data.</text>
</comment>
<evidence type="ECO:0000313" key="5">
    <source>
        <dbReference type="EMBL" id="RUR66877.1"/>
    </source>
</evidence>
<dbReference type="AlphaFoldDB" id="A0A3S0Z827"/>
<dbReference type="PANTHER" id="PTHR30093">
    <property type="entry name" value="GENERAL SECRETION PATHWAY PROTEIN G"/>
    <property type="match status" value="1"/>
</dbReference>
<dbReference type="GO" id="GO:0009289">
    <property type="term" value="C:pilus"/>
    <property type="evidence" value="ECO:0007669"/>
    <property type="project" value="InterPro"/>
</dbReference>
<evidence type="ECO:0000256" key="4">
    <source>
        <dbReference type="SAM" id="Phobius"/>
    </source>
</evidence>
<sequence>MKDTQKASRGFTLIELIVVIAIIGILANIALLQYQTYISRSQVTRVIAETAALRASVENCVVDGRTTGIGSGSLQCDPGATGSTLMTLPAFNGAAPTLSGLPAGTGVPAVSFPSTGSQVALIQATFGNSASTVLAGETVTWQRNSMGFWSCTSSVAAHFKSAQCS</sequence>
<protein>
    <submittedName>
        <fullName evidence="5">Prepilin-type N-terminal cleavage/methylation domain-containing protein</fullName>
    </submittedName>
</protein>
<accession>A0A3S0Z827</accession>
<dbReference type="InterPro" id="IPR000983">
    <property type="entry name" value="Bac_GSPG_pilin"/>
</dbReference>
<dbReference type="PRINTS" id="PR00813">
    <property type="entry name" value="BCTERIALGSPG"/>
</dbReference>
<evidence type="ECO:0000256" key="1">
    <source>
        <dbReference type="ARBA" id="ARBA00005233"/>
    </source>
</evidence>
<evidence type="ECO:0000256" key="2">
    <source>
        <dbReference type="ARBA" id="ARBA00011156"/>
    </source>
</evidence>
<dbReference type="SUPFAM" id="SSF54523">
    <property type="entry name" value="Pili subunits"/>
    <property type="match status" value="1"/>
</dbReference>
<comment type="similarity">
    <text evidence="1">Belongs to the N-Me-Phe pilin family.</text>
</comment>
<dbReference type="GO" id="GO:0015628">
    <property type="term" value="P:protein secretion by the type II secretion system"/>
    <property type="evidence" value="ECO:0007669"/>
    <property type="project" value="InterPro"/>
</dbReference>
<dbReference type="InterPro" id="IPR012902">
    <property type="entry name" value="N_methyl_site"/>
</dbReference>
<keyword evidence="3" id="KW-0488">Methylation</keyword>
<dbReference type="Pfam" id="PF00114">
    <property type="entry name" value="Pilin"/>
    <property type="match status" value="1"/>
</dbReference>
<organism evidence="5 6">
    <name type="scientific">Variovorax guangxiensis</name>
    <dbReference type="NCBI Taxonomy" id="1775474"/>
    <lineage>
        <taxon>Bacteria</taxon>
        <taxon>Pseudomonadati</taxon>
        <taxon>Pseudomonadota</taxon>
        <taxon>Betaproteobacteria</taxon>
        <taxon>Burkholderiales</taxon>
        <taxon>Comamonadaceae</taxon>
        <taxon>Variovorax</taxon>
    </lineage>
</organism>
<feature type="transmembrane region" description="Helical" evidence="4">
    <location>
        <begin position="12"/>
        <end position="34"/>
    </location>
</feature>
<keyword evidence="4" id="KW-1133">Transmembrane helix</keyword>
<dbReference type="GO" id="GO:0007155">
    <property type="term" value="P:cell adhesion"/>
    <property type="evidence" value="ECO:0007669"/>
    <property type="project" value="InterPro"/>
</dbReference>
<gene>
    <name evidence="5" type="ORF">EJP67_07330</name>
</gene>